<dbReference type="Pfam" id="PF06986">
    <property type="entry name" value="F_T4SS_TraN"/>
    <property type="match status" value="2"/>
</dbReference>
<evidence type="ECO:0000256" key="1">
    <source>
        <dbReference type="SAM" id="SignalP"/>
    </source>
</evidence>
<dbReference type="EMBL" id="CP010421">
    <property type="protein sequence ID" value="AJE23826.1"/>
    <property type="molecule type" value="Genomic_DNA"/>
</dbReference>
<sequence>MQTLRSPRLARWLCVGLIGLHLNLLSHSAWADAVSDSAAQAQQLGRQVLQAFPDSQQHKTLQDIFPDSGKTSTITLEQVFGNDTATVQLGLEANARLKDEASEEGEAYRTMIQSANRVSPDLSNDPVFRQADEVRSTSYMSAFKKFFSDCSSQEIFENATRDTHIAKYRTCERLVDQGGTVEFIHDYSAGVVEYDSGQPNYQSCGVGCLYVWVGTVGDNYWNGNCSIFEEYTRFRVVAKEAIQSAVIEYAAFDDYFEVYFNDQMLWTHTPGVFPPETAGKCERNTSWKVNPNTDVTNVIKNGGEYITFKTRTSVTRKGEGYARIKITYDPTKAFVDNGWGPQDRLPIFGMINDGFCSNTSMACTSMPEKDANGCITENGVLLCPGNMPASPHPDIDPFCKRATVSAECSFYKGQMACYTDAQGVERCPQNEGGNLNTCKAYEQNSSCGFISQNCIEGAQGPSGQCYAFEEVWDCGYDVSVPTLVNTGVKYDCPGPVNCMGGECFDTSTTKSTDFAYAVAMLQAAQFAEHDLECGGDGTDVSESNTCKVFKGEGMECKKALGGYVDCCEAPDGVSIFDYVKLTMASLKMASSVEALSDGRAITRGYWYAVQNALFDGAYKVIKGEWSSVLSTATGAFEDTVAGKYGVGAIQGFLMEQTYNAMVEMGATQAASAIFQPAAEGGMQLTSQAAAVVNFIGMVYTAYVVTDMMIKVIWECEKKEFELGAKKETRQCSYVGSYCASKVLGTCVEKREAYCCFSSVVGRIIQEQGRPQLGLDFGDPENPVCEALTVEQLGRIDWNRIDLSEWIGMLYTTGHLDTPDTATLENLTGSGSSLGNVFDGTTRQNTLNRNIQRLDGVDVDQIKSQAEQEIKGNNFQ</sequence>
<protein>
    <submittedName>
        <fullName evidence="2">Conjugal transfer mating pair stabilization protein TraN</fullName>
    </submittedName>
</protein>
<accession>A0A0C4WSY5</accession>
<proteinExistence type="predicted"/>
<keyword evidence="2" id="KW-0614">Plasmid</keyword>
<name>A0A0C4WSY5_9GAMM</name>
<gene>
    <name evidence="2" type="primary">trhN</name>
    <name evidence="2" type="ORF">Achr_f1320</name>
</gene>
<dbReference type="HOGENOM" id="CLU_009269_0_0_6"/>
<evidence type="ECO:0000313" key="3">
    <source>
        <dbReference type="Proteomes" id="UP000068210"/>
    </source>
</evidence>
<dbReference type="InterPro" id="IPR014121">
    <property type="entry name" value="TraN_Ftype"/>
</dbReference>
<geneLocation type="plasmid" evidence="2 3">
    <name>pAcX50f</name>
</geneLocation>
<dbReference type="AlphaFoldDB" id="A0A0C4WSY5"/>
<feature type="signal peptide" evidence="1">
    <location>
        <begin position="1"/>
        <end position="31"/>
    </location>
</feature>
<dbReference type="RefSeq" id="WP_052264090.1">
    <property type="nucleotide sequence ID" value="NZ_CP010421.1"/>
</dbReference>
<dbReference type="KEGG" id="acx:Achr_f1320"/>
<reference evidence="2 3" key="1">
    <citation type="journal article" date="2015" name="PLoS ONE">
        <title>Azotobacter Genomes: The Genome of Azotobacter chroococcum NCIMB 8003 (ATCC 4412).</title>
        <authorList>
            <person name="Robson R.L."/>
            <person name="Jones R."/>
            <person name="Robson R.M."/>
            <person name="Schwartz A."/>
            <person name="Richardson T.H."/>
        </authorList>
    </citation>
    <scope>NUCLEOTIDE SEQUENCE [LARGE SCALE GENOMIC DNA]</scope>
    <source>
        <strain evidence="2 3">NCIMB 8003</strain>
        <plasmid evidence="3">Plasmid pAcX50f</plasmid>
    </source>
</reference>
<organism evidence="2 3">
    <name type="scientific">Azotobacter chroococcum NCIMB 8003</name>
    <dbReference type="NCBI Taxonomy" id="1328314"/>
    <lineage>
        <taxon>Bacteria</taxon>
        <taxon>Pseudomonadati</taxon>
        <taxon>Pseudomonadota</taxon>
        <taxon>Gammaproteobacteria</taxon>
        <taxon>Pseudomonadales</taxon>
        <taxon>Pseudomonadaceae</taxon>
        <taxon>Azotobacter</taxon>
    </lineage>
</organism>
<dbReference type="NCBIfam" id="NF011458">
    <property type="entry name" value="PRK14876.1"/>
    <property type="match status" value="1"/>
</dbReference>
<keyword evidence="1" id="KW-0732">Signal</keyword>
<keyword evidence="3" id="KW-1185">Reference proteome</keyword>
<dbReference type="Proteomes" id="UP000068210">
    <property type="component" value="Plasmid pAcX50f"/>
</dbReference>
<feature type="chain" id="PRO_5002173423" evidence="1">
    <location>
        <begin position="32"/>
        <end position="875"/>
    </location>
</feature>
<evidence type="ECO:0000313" key="2">
    <source>
        <dbReference type="EMBL" id="AJE23826.1"/>
    </source>
</evidence>